<dbReference type="CDD" id="cd17574">
    <property type="entry name" value="REC_OmpR"/>
    <property type="match status" value="1"/>
</dbReference>
<dbReference type="NCBIfam" id="TIGR00254">
    <property type="entry name" value="GGDEF"/>
    <property type="match status" value="1"/>
</dbReference>
<dbReference type="Gene3D" id="3.40.50.2300">
    <property type="match status" value="1"/>
</dbReference>
<feature type="domain" description="Response regulatory" evidence="2">
    <location>
        <begin position="2"/>
        <end position="121"/>
    </location>
</feature>
<accession>F7NG18</accession>
<evidence type="ECO:0000259" key="2">
    <source>
        <dbReference type="PROSITE" id="PS50110"/>
    </source>
</evidence>
<dbReference type="InterPro" id="IPR000160">
    <property type="entry name" value="GGDEF_dom"/>
</dbReference>
<dbReference type="InterPro" id="IPR043128">
    <property type="entry name" value="Rev_trsase/Diguanyl_cyclase"/>
</dbReference>
<dbReference type="EMBL" id="AFGF01000040">
    <property type="protein sequence ID" value="EGO64936.1"/>
    <property type="molecule type" value="Genomic_DNA"/>
</dbReference>
<dbReference type="InterPro" id="IPR001789">
    <property type="entry name" value="Sig_transdc_resp-reg_receiver"/>
</dbReference>
<keyword evidence="1" id="KW-0597">Phosphoprotein</keyword>
<dbReference type="SUPFAM" id="SSF55073">
    <property type="entry name" value="Nucleotide cyclase"/>
    <property type="match status" value="1"/>
</dbReference>
<dbReference type="Gene3D" id="3.30.70.270">
    <property type="match status" value="1"/>
</dbReference>
<dbReference type="PROSITE" id="PS50887">
    <property type="entry name" value="GGDEF"/>
    <property type="match status" value="1"/>
</dbReference>
<dbReference type="GO" id="GO:0000160">
    <property type="term" value="P:phosphorelay signal transduction system"/>
    <property type="evidence" value="ECO:0007669"/>
    <property type="project" value="InterPro"/>
</dbReference>
<dbReference type="AlphaFoldDB" id="F7NG18"/>
<proteinExistence type="predicted"/>
<keyword evidence="5" id="KW-1185">Reference proteome</keyword>
<dbReference type="InterPro" id="IPR011006">
    <property type="entry name" value="CheY-like_superfamily"/>
</dbReference>
<dbReference type="Pfam" id="PF00072">
    <property type="entry name" value="Response_reg"/>
    <property type="match status" value="1"/>
</dbReference>
<dbReference type="GO" id="GO:0052621">
    <property type="term" value="F:diguanylate cyclase activity"/>
    <property type="evidence" value="ECO:0007669"/>
    <property type="project" value="TreeGrafter"/>
</dbReference>
<dbReference type="InterPro" id="IPR050469">
    <property type="entry name" value="Diguanylate_Cyclase"/>
</dbReference>
<evidence type="ECO:0000259" key="3">
    <source>
        <dbReference type="PROSITE" id="PS50887"/>
    </source>
</evidence>
<sequence length="298" mass="33535">MRVLIAEDAAVNRKVLQDMLTEMGYEPVLARDGNEAMQVLQQDESLQLIILDWVMPGMSGLDVCRVIRHQWQEEYDYKYILMLTGKNREDDLTEGFEAGADDYVVKPFGYNDLKMRLKAGQRIIEMNNKLKILATRDTLTGLYNRQAILGCLGHELAKMKKKKLKIAVAMLDIDHFKSVNDTYGHLAGDCVLGETARRIQYALSRESFVGRVGGEEFLIIFPQADEQTVIAVCENIRKLIGDTAISVFPIKISITISIGVATSDEDETLDGLISRADSALYTGKRQGRDRVVFYSQEA</sequence>
<comment type="caution">
    <text evidence="4">The sequence shown here is derived from an EMBL/GenBank/DDBJ whole genome shotgun (WGS) entry which is preliminary data.</text>
</comment>
<dbReference type="STRING" id="1009370.ALO_05023"/>
<dbReference type="OrthoDB" id="9805474at2"/>
<name>F7NG18_9FIRM</name>
<dbReference type="SMART" id="SM00267">
    <property type="entry name" value="GGDEF"/>
    <property type="match status" value="1"/>
</dbReference>
<dbReference type="PANTHER" id="PTHR45138:SF9">
    <property type="entry name" value="DIGUANYLATE CYCLASE DGCM-RELATED"/>
    <property type="match status" value="1"/>
</dbReference>
<dbReference type="SUPFAM" id="SSF52172">
    <property type="entry name" value="CheY-like"/>
    <property type="match status" value="1"/>
</dbReference>
<dbReference type="RefSeq" id="WP_004093404.1">
    <property type="nucleotide sequence ID" value="NZ_AFGF01000040.1"/>
</dbReference>
<dbReference type="eggNOG" id="COG3706">
    <property type="taxonomic scope" value="Bacteria"/>
</dbReference>
<gene>
    <name evidence="4" type="ORF">ALO_05023</name>
</gene>
<reference evidence="4 5" key="1">
    <citation type="journal article" date="2011" name="EMBO J.">
        <title>Structural diversity of bacterial flagellar motors.</title>
        <authorList>
            <person name="Chen S."/>
            <person name="Beeby M."/>
            <person name="Murphy G.E."/>
            <person name="Leadbetter J.R."/>
            <person name="Hendrixson D.R."/>
            <person name="Briegel A."/>
            <person name="Li Z."/>
            <person name="Shi J."/>
            <person name="Tocheva E.I."/>
            <person name="Muller A."/>
            <person name="Dobro M.J."/>
            <person name="Jensen G.J."/>
        </authorList>
    </citation>
    <scope>NUCLEOTIDE SEQUENCE [LARGE SCALE GENOMIC DNA]</scope>
    <source>
        <strain evidence="4 5">DSM 6540</strain>
    </source>
</reference>
<evidence type="ECO:0000256" key="1">
    <source>
        <dbReference type="PROSITE-ProRule" id="PRU00169"/>
    </source>
</evidence>
<dbReference type="FunFam" id="3.30.70.270:FF:000001">
    <property type="entry name" value="Diguanylate cyclase domain protein"/>
    <property type="match status" value="1"/>
</dbReference>
<dbReference type="PROSITE" id="PS50110">
    <property type="entry name" value="RESPONSE_REGULATORY"/>
    <property type="match status" value="1"/>
</dbReference>
<protein>
    <submittedName>
        <fullName evidence="4">Response regulator receiver modulated diguanylate cyclase</fullName>
    </submittedName>
</protein>
<dbReference type="SMART" id="SM00448">
    <property type="entry name" value="REC"/>
    <property type="match status" value="1"/>
</dbReference>
<dbReference type="Proteomes" id="UP000003240">
    <property type="component" value="Unassembled WGS sequence"/>
</dbReference>
<feature type="modified residue" description="4-aspartylphosphate" evidence="1">
    <location>
        <position position="52"/>
    </location>
</feature>
<feature type="domain" description="GGDEF" evidence="3">
    <location>
        <begin position="164"/>
        <end position="296"/>
    </location>
</feature>
<evidence type="ECO:0000313" key="5">
    <source>
        <dbReference type="Proteomes" id="UP000003240"/>
    </source>
</evidence>
<dbReference type="CDD" id="cd01949">
    <property type="entry name" value="GGDEF"/>
    <property type="match status" value="1"/>
</dbReference>
<dbReference type="PANTHER" id="PTHR45138">
    <property type="entry name" value="REGULATORY COMPONENTS OF SENSORY TRANSDUCTION SYSTEM"/>
    <property type="match status" value="1"/>
</dbReference>
<dbReference type="InterPro" id="IPR029787">
    <property type="entry name" value="Nucleotide_cyclase"/>
</dbReference>
<organism evidence="4 5">
    <name type="scientific">Acetonema longum DSM 6540</name>
    <dbReference type="NCBI Taxonomy" id="1009370"/>
    <lineage>
        <taxon>Bacteria</taxon>
        <taxon>Bacillati</taxon>
        <taxon>Bacillota</taxon>
        <taxon>Negativicutes</taxon>
        <taxon>Acetonemataceae</taxon>
        <taxon>Acetonema</taxon>
    </lineage>
</organism>
<dbReference type="Pfam" id="PF00990">
    <property type="entry name" value="GGDEF"/>
    <property type="match status" value="1"/>
</dbReference>
<evidence type="ECO:0000313" key="4">
    <source>
        <dbReference type="EMBL" id="EGO64936.1"/>
    </source>
</evidence>